<evidence type="ECO:0000256" key="5">
    <source>
        <dbReference type="ARBA" id="ARBA00022927"/>
    </source>
</evidence>
<dbReference type="GO" id="GO:0005829">
    <property type="term" value="C:cytosol"/>
    <property type="evidence" value="ECO:0007669"/>
    <property type="project" value="GOC"/>
</dbReference>
<dbReference type="GO" id="GO:0034067">
    <property type="term" value="P:protein localization to Golgi apparatus"/>
    <property type="evidence" value="ECO:0007669"/>
    <property type="project" value="TreeGrafter"/>
</dbReference>
<keyword evidence="11" id="KW-1185">Reference proteome</keyword>
<comment type="similarity">
    <text evidence="2">Belongs to the SYS1 family.</text>
</comment>
<proteinExistence type="inferred from homology"/>
<keyword evidence="5" id="KW-0653">Protein transport</keyword>
<keyword evidence="4 9" id="KW-0812">Transmembrane</keyword>
<evidence type="ECO:0008006" key="12">
    <source>
        <dbReference type="Google" id="ProtNLM"/>
    </source>
</evidence>
<evidence type="ECO:0000256" key="2">
    <source>
        <dbReference type="ARBA" id="ARBA00008160"/>
    </source>
</evidence>
<evidence type="ECO:0000256" key="9">
    <source>
        <dbReference type="SAM" id="Phobius"/>
    </source>
</evidence>
<gene>
    <name evidence="10" type="ORF">DSTB1V02_LOCUS8215</name>
</gene>
<reference evidence="10" key="1">
    <citation type="submission" date="2020-11" db="EMBL/GenBank/DDBJ databases">
        <authorList>
            <person name="Tran Van P."/>
        </authorList>
    </citation>
    <scope>NUCLEOTIDE SEQUENCE</scope>
</reference>
<evidence type="ECO:0000256" key="3">
    <source>
        <dbReference type="ARBA" id="ARBA00022448"/>
    </source>
</evidence>
<sequence length="169" mass="19110">MNGGNFRYTFWDPPLILSQIITMQSIFYVGLGLFLSLADFMLSSHRSLDQIFKFQVGAARERWTWPSRSHGLLPQLPTLVSAVAGIPAARSLGMWWVVHRTKQCLDFTVTIHFFHLFVVWIYNGMLPNTVSWWVVQVVGMVVTCVCAEFLCMRTELAAIPVSLGAKADL</sequence>
<dbReference type="GO" id="GO:0000139">
    <property type="term" value="C:Golgi membrane"/>
    <property type="evidence" value="ECO:0007669"/>
    <property type="project" value="UniProtKB-SubCell"/>
</dbReference>
<dbReference type="Proteomes" id="UP000677054">
    <property type="component" value="Unassembled WGS sequence"/>
</dbReference>
<keyword evidence="3" id="KW-0813">Transport</keyword>
<dbReference type="AlphaFoldDB" id="A0A7R8XDA6"/>
<accession>A0A7R8XDA6</accession>
<feature type="transmembrane region" description="Helical" evidence="9">
    <location>
        <begin position="20"/>
        <end position="42"/>
    </location>
</feature>
<comment type="subcellular location">
    <subcellularLocation>
        <location evidence="1">Golgi apparatus membrane</location>
        <topology evidence="1">Multi-pass membrane protein</topology>
    </subcellularLocation>
</comment>
<evidence type="ECO:0000256" key="4">
    <source>
        <dbReference type="ARBA" id="ARBA00022692"/>
    </source>
</evidence>
<evidence type="ECO:0000256" key="7">
    <source>
        <dbReference type="ARBA" id="ARBA00023034"/>
    </source>
</evidence>
<dbReference type="EMBL" id="CAJPEV010001828">
    <property type="protein sequence ID" value="CAG0894511.1"/>
    <property type="molecule type" value="Genomic_DNA"/>
</dbReference>
<dbReference type="GO" id="GO:0005802">
    <property type="term" value="C:trans-Golgi network"/>
    <property type="evidence" value="ECO:0007669"/>
    <property type="project" value="TreeGrafter"/>
</dbReference>
<organism evidence="10">
    <name type="scientific">Darwinula stevensoni</name>
    <dbReference type="NCBI Taxonomy" id="69355"/>
    <lineage>
        <taxon>Eukaryota</taxon>
        <taxon>Metazoa</taxon>
        <taxon>Ecdysozoa</taxon>
        <taxon>Arthropoda</taxon>
        <taxon>Crustacea</taxon>
        <taxon>Oligostraca</taxon>
        <taxon>Ostracoda</taxon>
        <taxon>Podocopa</taxon>
        <taxon>Podocopida</taxon>
        <taxon>Darwinulocopina</taxon>
        <taxon>Darwinuloidea</taxon>
        <taxon>Darwinulidae</taxon>
        <taxon>Darwinula</taxon>
    </lineage>
</organism>
<keyword evidence="6 9" id="KW-1133">Transmembrane helix</keyword>
<evidence type="ECO:0000256" key="6">
    <source>
        <dbReference type="ARBA" id="ARBA00022989"/>
    </source>
</evidence>
<keyword evidence="7" id="KW-0333">Golgi apparatus</keyword>
<keyword evidence="8 9" id="KW-0472">Membrane</keyword>
<dbReference type="PANTHER" id="PTHR12952">
    <property type="entry name" value="SYS1"/>
    <property type="match status" value="1"/>
</dbReference>
<dbReference type="GO" id="GO:0006895">
    <property type="term" value="P:Golgi to endosome transport"/>
    <property type="evidence" value="ECO:0007669"/>
    <property type="project" value="TreeGrafter"/>
</dbReference>
<protein>
    <recommendedName>
        <fullName evidence="12">Protein SYS1 homolog</fullName>
    </recommendedName>
</protein>
<dbReference type="InterPro" id="IPR019185">
    <property type="entry name" value="Integral_membrane_SYS1-rel"/>
</dbReference>
<evidence type="ECO:0000256" key="1">
    <source>
        <dbReference type="ARBA" id="ARBA00004653"/>
    </source>
</evidence>
<evidence type="ECO:0000256" key="8">
    <source>
        <dbReference type="ARBA" id="ARBA00023136"/>
    </source>
</evidence>
<dbReference type="OrthoDB" id="542931at2759"/>
<feature type="transmembrane region" description="Helical" evidence="9">
    <location>
        <begin position="104"/>
        <end position="124"/>
    </location>
</feature>
<dbReference type="PANTHER" id="PTHR12952:SF0">
    <property type="entry name" value="PROTEIN SYS1 HOMOLOG"/>
    <property type="match status" value="1"/>
</dbReference>
<dbReference type="GO" id="GO:0043001">
    <property type="term" value="P:Golgi to plasma membrane protein transport"/>
    <property type="evidence" value="ECO:0007669"/>
    <property type="project" value="TreeGrafter"/>
</dbReference>
<evidence type="ECO:0000313" key="10">
    <source>
        <dbReference type="EMBL" id="CAD7248402.1"/>
    </source>
</evidence>
<feature type="transmembrane region" description="Helical" evidence="9">
    <location>
        <begin position="130"/>
        <end position="151"/>
    </location>
</feature>
<dbReference type="EMBL" id="LR901345">
    <property type="protein sequence ID" value="CAD7248402.1"/>
    <property type="molecule type" value="Genomic_DNA"/>
</dbReference>
<dbReference type="Pfam" id="PF09801">
    <property type="entry name" value="SYS1"/>
    <property type="match status" value="1"/>
</dbReference>
<name>A0A7R8XDA6_9CRUS</name>
<evidence type="ECO:0000313" key="11">
    <source>
        <dbReference type="Proteomes" id="UP000677054"/>
    </source>
</evidence>